<reference evidence="3" key="1">
    <citation type="submission" date="2023-10" db="EMBL/GenBank/DDBJ databases">
        <authorList>
            <person name="Chen Y."/>
            <person name="Shah S."/>
            <person name="Dougan E. K."/>
            <person name="Thang M."/>
            <person name="Chan C."/>
        </authorList>
    </citation>
    <scope>NUCLEOTIDE SEQUENCE [LARGE SCALE GENOMIC DNA]</scope>
</reference>
<gene>
    <name evidence="3" type="ORF">PCOR1329_LOCUS82237</name>
</gene>
<dbReference type="SMART" id="SM00014">
    <property type="entry name" value="acidPPc"/>
    <property type="match status" value="1"/>
</dbReference>
<proteinExistence type="predicted"/>
<dbReference type="SUPFAM" id="SSF48317">
    <property type="entry name" value="Acid phosphatase/Vanadium-dependent haloperoxidase"/>
    <property type="match status" value="1"/>
</dbReference>
<dbReference type="Gene3D" id="1.20.144.10">
    <property type="entry name" value="Phosphatidic acid phosphatase type 2/haloperoxidase"/>
    <property type="match status" value="1"/>
</dbReference>
<organism evidence="3 4">
    <name type="scientific">Prorocentrum cordatum</name>
    <dbReference type="NCBI Taxonomy" id="2364126"/>
    <lineage>
        <taxon>Eukaryota</taxon>
        <taxon>Sar</taxon>
        <taxon>Alveolata</taxon>
        <taxon>Dinophyceae</taxon>
        <taxon>Prorocentrales</taxon>
        <taxon>Prorocentraceae</taxon>
        <taxon>Prorocentrum</taxon>
    </lineage>
</organism>
<dbReference type="PANTHER" id="PTHR14969:SF13">
    <property type="entry name" value="AT30094P"/>
    <property type="match status" value="1"/>
</dbReference>
<evidence type="ECO:0000256" key="1">
    <source>
        <dbReference type="SAM" id="Phobius"/>
    </source>
</evidence>
<evidence type="ECO:0000313" key="4">
    <source>
        <dbReference type="Proteomes" id="UP001189429"/>
    </source>
</evidence>
<keyword evidence="1" id="KW-0812">Transmembrane</keyword>
<dbReference type="Pfam" id="PF01569">
    <property type="entry name" value="PAP2"/>
    <property type="match status" value="1"/>
</dbReference>
<evidence type="ECO:0000259" key="2">
    <source>
        <dbReference type="SMART" id="SM00014"/>
    </source>
</evidence>
<dbReference type="Proteomes" id="UP001189429">
    <property type="component" value="Unassembled WGS sequence"/>
</dbReference>
<dbReference type="EMBL" id="CAUYUJ010021807">
    <property type="protein sequence ID" value="CAK0907109.1"/>
    <property type="molecule type" value="Genomic_DNA"/>
</dbReference>
<keyword evidence="4" id="KW-1185">Reference proteome</keyword>
<keyword evidence="1" id="KW-1133">Transmembrane helix</keyword>
<dbReference type="PANTHER" id="PTHR14969">
    <property type="entry name" value="SPHINGOSINE-1-PHOSPHATE PHOSPHOHYDROLASE"/>
    <property type="match status" value="1"/>
</dbReference>
<evidence type="ECO:0000313" key="3">
    <source>
        <dbReference type="EMBL" id="CAK0907109.1"/>
    </source>
</evidence>
<name>A0ABN9Y7J0_9DINO</name>
<dbReference type="InterPro" id="IPR000326">
    <property type="entry name" value="PAP2/HPO"/>
</dbReference>
<sequence>MASGTCSPQWHVDGRSCPYGTKVALLGASLTWPNSDQTFLVYLAAFYSTVPFGMGVGFLLLLLWRRGTRELLALALLVLQSGILLLLKLAFGQPRPVGSCLTSCGMPSGHTMCTITFLTWFAWEALPGHPAFLGASACVLLPVGWSRTVLRDHTWQQVAAGSVFGILMGCAWHAALKQRSTGRLLDWLVGRVPVLRHSYPSRRTSREDTGP</sequence>
<feature type="transmembrane region" description="Helical" evidence="1">
    <location>
        <begin position="155"/>
        <end position="175"/>
    </location>
</feature>
<keyword evidence="1" id="KW-0472">Membrane</keyword>
<feature type="transmembrane region" description="Helical" evidence="1">
    <location>
        <begin position="39"/>
        <end position="64"/>
    </location>
</feature>
<dbReference type="InterPro" id="IPR036938">
    <property type="entry name" value="PAP2/HPO_sf"/>
</dbReference>
<comment type="caution">
    <text evidence="3">The sequence shown here is derived from an EMBL/GenBank/DDBJ whole genome shotgun (WGS) entry which is preliminary data.</text>
</comment>
<accession>A0ABN9Y7J0</accession>
<feature type="domain" description="Phosphatidic acid phosphatase type 2/haloperoxidase" evidence="2">
    <location>
        <begin position="70"/>
        <end position="173"/>
    </location>
</feature>
<protein>
    <recommendedName>
        <fullName evidence="2">Phosphatidic acid phosphatase type 2/haloperoxidase domain-containing protein</fullName>
    </recommendedName>
</protein>
<feature type="transmembrane region" description="Helical" evidence="1">
    <location>
        <begin position="71"/>
        <end position="91"/>
    </location>
</feature>